<dbReference type="NCBIfam" id="NF003743">
    <property type="entry name" value="PRK05340.1"/>
    <property type="match status" value="1"/>
</dbReference>
<evidence type="ECO:0000313" key="12">
    <source>
        <dbReference type="EMBL" id="MCV2369291.1"/>
    </source>
</evidence>
<comment type="function">
    <text evidence="10">Hydrolyzes the pyrophosphate bond of UDP-2,3-diacylglucosamine to yield 2,3-diacylglucosamine 1-phosphate (lipid X) and UMP by catalyzing the attack of water at the alpha-P atom. Involved in the biosynthesis of lipid A, a phosphorylated glycolipid that anchors the lipopolysaccharide to the outer membrane of the cell.</text>
</comment>
<name>A0ABT2YGW4_9BURK</name>
<dbReference type="GO" id="GO:0016787">
    <property type="term" value="F:hydrolase activity"/>
    <property type="evidence" value="ECO:0007669"/>
    <property type="project" value="UniProtKB-KW"/>
</dbReference>
<keyword evidence="6 10" id="KW-0378">Hydrolase</keyword>
<dbReference type="PANTHER" id="PTHR34990:SF1">
    <property type="entry name" value="UDP-2,3-DIACYLGLUCOSAMINE HYDROLASE"/>
    <property type="match status" value="1"/>
</dbReference>
<evidence type="ECO:0000256" key="1">
    <source>
        <dbReference type="ARBA" id="ARBA00022475"/>
    </source>
</evidence>
<evidence type="ECO:0000256" key="5">
    <source>
        <dbReference type="ARBA" id="ARBA00022723"/>
    </source>
</evidence>
<dbReference type="CDD" id="cd07398">
    <property type="entry name" value="MPP_YbbF-LpxH"/>
    <property type="match status" value="1"/>
</dbReference>
<dbReference type="InterPro" id="IPR043461">
    <property type="entry name" value="LpxH-like"/>
</dbReference>
<keyword evidence="1 10" id="KW-1003">Cell membrane</keyword>
<evidence type="ECO:0000256" key="4">
    <source>
        <dbReference type="ARBA" id="ARBA00022556"/>
    </source>
</evidence>
<comment type="cofactor">
    <cofactor evidence="10">
        <name>Mn(2+)</name>
        <dbReference type="ChEBI" id="CHEBI:29035"/>
    </cofactor>
    <text evidence="10">Binds 2 Mn(2+) ions per subunit in a binuclear metal center.</text>
</comment>
<keyword evidence="3 10" id="KW-0997">Cell inner membrane</keyword>
<feature type="binding site" evidence="10">
    <location>
        <begin position="104"/>
        <end position="105"/>
    </location>
    <ligand>
        <name>substrate</name>
    </ligand>
</feature>
<dbReference type="EMBL" id="JAJIRN010000006">
    <property type="protein sequence ID" value="MCV2369291.1"/>
    <property type="molecule type" value="Genomic_DNA"/>
</dbReference>
<accession>A0ABT2YGW4</accession>
<dbReference type="InterPro" id="IPR004843">
    <property type="entry name" value="Calcineurin-like_PHP"/>
</dbReference>
<feature type="domain" description="Calcineurin-like phosphoesterase" evidence="11">
    <location>
        <begin position="29"/>
        <end position="223"/>
    </location>
</feature>
<evidence type="ECO:0000256" key="2">
    <source>
        <dbReference type="ARBA" id="ARBA00022516"/>
    </source>
</evidence>
<organism evidence="12 13">
    <name type="scientific">Roseateles oligotrophus</name>
    <dbReference type="NCBI Taxonomy" id="1769250"/>
    <lineage>
        <taxon>Bacteria</taxon>
        <taxon>Pseudomonadati</taxon>
        <taxon>Pseudomonadota</taxon>
        <taxon>Betaproteobacteria</taxon>
        <taxon>Burkholderiales</taxon>
        <taxon>Sphaerotilaceae</taxon>
        <taxon>Roseateles</taxon>
    </lineage>
</organism>
<feature type="binding site" evidence="10">
    <location>
        <position position="37"/>
    </location>
    <ligand>
        <name>Mn(2+)</name>
        <dbReference type="ChEBI" id="CHEBI:29035"/>
        <label>1</label>
    </ligand>
</feature>
<feature type="binding site" evidence="10">
    <location>
        <position position="221"/>
    </location>
    <ligand>
        <name>Mn(2+)</name>
        <dbReference type="ChEBI" id="CHEBI:29035"/>
        <label>1</label>
    </ligand>
</feature>
<dbReference type="InterPro" id="IPR029052">
    <property type="entry name" value="Metallo-depent_PP-like"/>
</dbReference>
<dbReference type="PANTHER" id="PTHR34990">
    <property type="entry name" value="UDP-2,3-DIACYLGLUCOSAMINE HYDROLASE-RELATED"/>
    <property type="match status" value="1"/>
</dbReference>
<dbReference type="NCBIfam" id="TIGR01854">
    <property type="entry name" value="lipid_A_lpxH"/>
    <property type="match status" value="1"/>
</dbReference>
<keyword evidence="7 10" id="KW-0443">Lipid metabolism</keyword>
<comment type="caution">
    <text evidence="12">The sequence shown here is derived from an EMBL/GenBank/DDBJ whole genome shotgun (WGS) entry which is preliminary data.</text>
</comment>
<feature type="binding site" evidence="10">
    <location>
        <position position="66"/>
    </location>
    <ligand>
        <name>Mn(2+)</name>
        <dbReference type="ChEBI" id="CHEBI:29035"/>
        <label>2</label>
    </ligand>
</feature>
<keyword evidence="8 10" id="KW-0472">Membrane</keyword>
<reference evidence="12 13" key="1">
    <citation type="submission" date="2021-11" db="EMBL/GenBank/DDBJ databases">
        <authorList>
            <person name="Liang Q."/>
            <person name="Mou H."/>
            <person name="Liu Z."/>
        </authorList>
    </citation>
    <scope>NUCLEOTIDE SEQUENCE [LARGE SCALE GENOMIC DNA]</scope>
    <source>
        <strain evidence="12 13">CHU3</strain>
    </source>
</reference>
<feature type="binding site" evidence="10">
    <location>
        <position position="219"/>
    </location>
    <ligand>
        <name>substrate</name>
    </ligand>
</feature>
<feature type="binding site" evidence="10">
    <location>
        <position position="104"/>
    </location>
    <ligand>
        <name>Mn(2+)</name>
        <dbReference type="ChEBI" id="CHEBI:29035"/>
        <label>2</label>
    </ligand>
</feature>
<evidence type="ECO:0000256" key="6">
    <source>
        <dbReference type="ARBA" id="ARBA00022801"/>
    </source>
</evidence>
<feature type="binding site" evidence="10">
    <location>
        <position position="66"/>
    </location>
    <ligand>
        <name>Mn(2+)</name>
        <dbReference type="ChEBI" id="CHEBI:29035"/>
        <label>1</label>
    </ligand>
</feature>
<sequence length="265" mass="29478">MSEAIEARPGPASASLEFDELTAPPEWRRIEFLSDLHLSPQTPATLAALTRHLQETSADAVMLLGDVFEVWVGDDGRFDAFEADCLKVLRAAGARLKLYFMAGNRDFLLGAEMLADCGAQGLSDPTVLCAFGQRWLLTHGDALCLADKAYQSFRAQVRNPAWQAQFLNQPLEVRRALAQQMRNGSKAQQAMQEHWEDLDQAACIAWLKASNCVGMIHGHTHRPAEHQLSPGLHRHVLSDWDFEAEQARGDVLRLRQSGLRRIALA</sequence>
<evidence type="ECO:0000256" key="10">
    <source>
        <dbReference type="HAMAP-Rule" id="MF_00575"/>
    </source>
</evidence>
<evidence type="ECO:0000256" key="8">
    <source>
        <dbReference type="ARBA" id="ARBA00023136"/>
    </source>
</evidence>
<feature type="binding site" evidence="10">
    <location>
        <position position="189"/>
    </location>
    <ligand>
        <name>substrate</name>
    </ligand>
</feature>
<proteinExistence type="inferred from homology"/>
<keyword evidence="13" id="KW-1185">Reference proteome</keyword>
<evidence type="ECO:0000256" key="9">
    <source>
        <dbReference type="ARBA" id="ARBA00023211"/>
    </source>
</evidence>
<keyword evidence="4 10" id="KW-0441">Lipid A biosynthesis</keyword>
<keyword evidence="9 10" id="KW-0464">Manganese</keyword>
<comment type="subcellular location">
    <subcellularLocation>
        <location evidence="10">Cell inner membrane</location>
        <topology evidence="10">Peripheral membrane protein</topology>
        <orientation evidence="10">Cytoplasmic side</orientation>
    </subcellularLocation>
</comment>
<dbReference type="Proteomes" id="UP001209701">
    <property type="component" value="Unassembled WGS sequence"/>
</dbReference>
<comment type="similarity">
    <text evidence="10">Belongs to the LpxH family.</text>
</comment>
<evidence type="ECO:0000256" key="3">
    <source>
        <dbReference type="ARBA" id="ARBA00022519"/>
    </source>
</evidence>
<keyword evidence="5 10" id="KW-0479">Metal-binding</keyword>
<protein>
    <recommendedName>
        <fullName evidence="10">UDP-2,3-diacylglucosamine hydrolase</fullName>
        <ecNumber evidence="10">3.6.1.54</ecNumber>
    </recommendedName>
    <alternativeName>
        <fullName evidence="10">UDP-2,3-diacylglucosamine diphosphatase</fullName>
    </alternativeName>
</protein>
<gene>
    <name evidence="10" type="primary">lpxH</name>
    <name evidence="12" type="ORF">LNV07_14495</name>
</gene>
<comment type="catalytic activity">
    <reaction evidence="10">
        <text>UDP-2-N,3-O-bis[(3R)-3-hydroxytetradecanoyl]-alpha-D-glucosamine + H2O = 2-N,3-O-bis[(3R)-3-hydroxytetradecanoyl]-alpha-D-glucosaminyl 1-phosphate + UMP + 2 H(+)</text>
        <dbReference type="Rhea" id="RHEA:25213"/>
        <dbReference type="ChEBI" id="CHEBI:15377"/>
        <dbReference type="ChEBI" id="CHEBI:15378"/>
        <dbReference type="ChEBI" id="CHEBI:57865"/>
        <dbReference type="ChEBI" id="CHEBI:57957"/>
        <dbReference type="ChEBI" id="CHEBI:78847"/>
        <dbReference type="EC" id="3.6.1.54"/>
    </reaction>
</comment>
<dbReference type="Gene3D" id="3.60.21.10">
    <property type="match status" value="1"/>
</dbReference>
<dbReference type="InterPro" id="IPR010138">
    <property type="entry name" value="UDP-diacylglucosamine_Hdrlase"/>
</dbReference>
<dbReference type="Pfam" id="PF00149">
    <property type="entry name" value="Metallophos"/>
    <property type="match status" value="1"/>
</dbReference>
<evidence type="ECO:0000259" key="11">
    <source>
        <dbReference type="Pfam" id="PF00149"/>
    </source>
</evidence>
<feature type="binding site" evidence="10">
    <location>
        <position position="185"/>
    </location>
    <ligand>
        <name>substrate</name>
    </ligand>
</feature>
<feature type="binding site" evidence="10">
    <location>
        <position position="147"/>
    </location>
    <ligand>
        <name>substrate</name>
    </ligand>
</feature>
<comment type="pathway">
    <text evidence="10">Glycolipid biosynthesis; lipid IV(A) biosynthesis; lipid IV(A) from (3R)-3-hydroxytetradecanoyl-[acyl-carrier-protein] and UDP-N-acetyl-alpha-D-glucosamine: step 4/6.</text>
</comment>
<feature type="binding site" evidence="10">
    <location>
        <position position="139"/>
    </location>
    <ligand>
        <name>Mn(2+)</name>
        <dbReference type="ChEBI" id="CHEBI:29035"/>
        <label>2</label>
    </ligand>
</feature>
<dbReference type="EC" id="3.6.1.54" evidence="10"/>
<keyword evidence="2 10" id="KW-0444">Lipid biosynthesis</keyword>
<evidence type="ECO:0000313" key="13">
    <source>
        <dbReference type="Proteomes" id="UP001209701"/>
    </source>
</evidence>
<dbReference type="SUPFAM" id="SSF56300">
    <property type="entry name" value="Metallo-dependent phosphatases"/>
    <property type="match status" value="1"/>
</dbReference>
<feature type="binding site" evidence="10">
    <location>
        <position position="219"/>
    </location>
    <ligand>
        <name>Mn(2+)</name>
        <dbReference type="ChEBI" id="CHEBI:29035"/>
        <label>2</label>
    </ligand>
</feature>
<dbReference type="HAMAP" id="MF_00575">
    <property type="entry name" value="LpxH"/>
    <property type="match status" value="1"/>
</dbReference>
<evidence type="ECO:0000256" key="7">
    <source>
        <dbReference type="ARBA" id="ARBA00023098"/>
    </source>
</evidence>
<feature type="binding site" evidence="10">
    <location>
        <position position="192"/>
    </location>
    <ligand>
        <name>substrate</name>
    </ligand>
</feature>
<feature type="binding site" evidence="10">
    <location>
        <position position="35"/>
    </location>
    <ligand>
        <name>Mn(2+)</name>
        <dbReference type="ChEBI" id="CHEBI:29035"/>
        <label>1</label>
    </ligand>
</feature>